<evidence type="ECO:0000256" key="2">
    <source>
        <dbReference type="ARBA" id="ARBA00023125"/>
    </source>
</evidence>
<evidence type="ECO:0000259" key="4">
    <source>
        <dbReference type="PROSITE" id="PS50110"/>
    </source>
</evidence>
<dbReference type="PANTHER" id="PTHR43214:SF17">
    <property type="entry name" value="TRANSCRIPTIONAL REGULATORY PROTEIN RCSB"/>
    <property type="match status" value="1"/>
</dbReference>
<dbReference type="InterPro" id="IPR016032">
    <property type="entry name" value="Sig_transdc_resp-reg_C-effctor"/>
</dbReference>
<keyword evidence="1 3" id="KW-0597">Phosphoprotein</keyword>
<dbReference type="OrthoDB" id="8585266at2"/>
<dbReference type="AlphaFoldDB" id="A0A2U3I5L6"/>
<organism evidence="5 6">
    <name type="scientific">Caballeronia novacaledonica</name>
    <dbReference type="NCBI Taxonomy" id="1544861"/>
    <lineage>
        <taxon>Bacteria</taxon>
        <taxon>Pseudomonadati</taxon>
        <taxon>Pseudomonadota</taxon>
        <taxon>Betaproteobacteria</taxon>
        <taxon>Burkholderiales</taxon>
        <taxon>Burkholderiaceae</taxon>
        <taxon>Caballeronia</taxon>
    </lineage>
</organism>
<dbReference type="GO" id="GO:0003677">
    <property type="term" value="F:DNA binding"/>
    <property type="evidence" value="ECO:0007669"/>
    <property type="project" value="UniProtKB-KW"/>
</dbReference>
<dbReference type="PROSITE" id="PS50110">
    <property type="entry name" value="RESPONSE_REGULATORY"/>
    <property type="match status" value="1"/>
</dbReference>
<proteinExistence type="predicted"/>
<dbReference type="SUPFAM" id="SSF52172">
    <property type="entry name" value="CheY-like"/>
    <property type="match status" value="1"/>
</dbReference>
<reference evidence="6" key="1">
    <citation type="submission" date="2018-01" db="EMBL/GenBank/DDBJ databases">
        <authorList>
            <person name="Peeters C."/>
        </authorList>
    </citation>
    <scope>NUCLEOTIDE SEQUENCE [LARGE SCALE GENOMIC DNA]</scope>
</reference>
<evidence type="ECO:0000256" key="1">
    <source>
        <dbReference type="ARBA" id="ARBA00022553"/>
    </source>
</evidence>
<evidence type="ECO:0000313" key="5">
    <source>
        <dbReference type="EMBL" id="SPB15435.1"/>
    </source>
</evidence>
<accession>A0A2U3I5L6</accession>
<name>A0A2U3I5L6_9BURK</name>
<dbReference type="GO" id="GO:0000160">
    <property type="term" value="P:phosphorelay signal transduction system"/>
    <property type="evidence" value="ECO:0007669"/>
    <property type="project" value="InterPro"/>
</dbReference>
<dbReference type="SMART" id="SM00448">
    <property type="entry name" value="REC"/>
    <property type="match status" value="1"/>
</dbReference>
<sequence length="227" mass="25071">MSEKRISVAIVDDHPIVVRGLRAALEGAGFHVAGAFGNPSELMAFIERAHCDVVVTDYSMPAGGELDGWRFLSALSAQHPELPLLVYSEFDDPFFVGSLVQRGVAGIASKREEMQVVLDAVRELGAGKRYRSPAAMTALTEFNAEADLRRFASLTKWQMEVTGLMLCGMSVVETARFFRLGKSTISARRINAYKQLGFSREADLYRFVVDRGLSLDRSAAAREMHCF</sequence>
<dbReference type="InterPro" id="IPR000792">
    <property type="entry name" value="Tscrpt_reg_LuxR_C"/>
</dbReference>
<dbReference type="InterPro" id="IPR011006">
    <property type="entry name" value="CheY-like_superfamily"/>
</dbReference>
<gene>
    <name evidence="5" type="ORF">NOV72_02661</name>
</gene>
<feature type="domain" description="Response regulatory" evidence="4">
    <location>
        <begin position="7"/>
        <end position="125"/>
    </location>
</feature>
<dbReference type="SMART" id="SM00421">
    <property type="entry name" value="HTH_LUXR"/>
    <property type="match status" value="1"/>
</dbReference>
<dbReference type="InterPro" id="IPR001789">
    <property type="entry name" value="Sig_transdc_resp-reg_receiver"/>
</dbReference>
<dbReference type="CDD" id="cd17535">
    <property type="entry name" value="REC_NarL-like"/>
    <property type="match status" value="1"/>
</dbReference>
<dbReference type="RefSeq" id="WP_106855071.1">
    <property type="nucleotide sequence ID" value="NZ_OGTP01000007.1"/>
</dbReference>
<keyword evidence="2" id="KW-0238">DNA-binding</keyword>
<feature type="modified residue" description="4-aspartylphosphate" evidence="3">
    <location>
        <position position="57"/>
    </location>
</feature>
<dbReference type="InterPro" id="IPR058245">
    <property type="entry name" value="NreC/VraR/RcsB-like_REC"/>
</dbReference>
<dbReference type="Proteomes" id="UP000238169">
    <property type="component" value="Unassembled WGS sequence"/>
</dbReference>
<dbReference type="EMBL" id="OGTP01000007">
    <property type="protein sequence ID" value="SPB15435.1"/>
    <property type="molecule type" value="Genomic_DNA"/>
</dbReference>
<dbReference type="Gene3D" id="3.40.50.2300">
    <property type="match status" value="1"/>
</dbReference>
<keyword evidence="6" id="KW-1185">Reference proteome</keyword>
<dbReference type="PANTHER" id="PTHR43214">
    <property type="entry name" value="TWO-COMPONENT RESPONSE REGULATOR"/>
    <property type="match status" value="1"/>
</dbReference>
<protein>
    <submittedName>
        <fullName evidence="5">Response regulator</fullName>
    </submittedName>
</protein>
<dbReference type="SUPFAM" id="SSF46894">
    <property type="entry name" value="C-terminal effector domain of the bipartite response regulators"/>
    <property type="match status" value="1"/>
</dbReference>
<dbReference type="Pfam" id="PF00072">
    <property type="entry name" value="Response_reg"/>
    <property type="match status" value="1"/>
</dbReference>
<dbReference type="GO" id="GO:0006355">
    <property type="term" value="P:regulation of DNA-templated transcription"/>
    <property type="evidence" value="ECO:0007669"/>
    <property type="project" value="InterPro"/>
</dbReference>
<evidence type="ECO:0000256" key="3">
    <source>
        <dbReference type="PROSITE-ProRule" id="PRU00169"/>
    </source>
</evidence>
<evidence type="ECO:0000313" key="6">
    <source>
        <dbReference type="Proteomes" id="UP000238169"/>
    </source>
</evidence>
<dbReference type="InterPro" id="IPR039420">
    <property type="entry name" value="WalR-like"/>
</dbReference>